<evidence type="ECO:0000256" key="1">
    <source>
        <dbReference type="SAM" id="MobiDB-lite"/>
    </source>
</evidence>
<evidence type="ECO:0000313" key="2">
    <source>
        <dbReference type="EMBL" id="MEQ2377015.1"/>
    </source>
</evidence>
<evidence type="ECO:0008006" key="4">
    <source>
        <dbReference type="Google" id="ProtNLM"/>
    </source>
</evidence>
<feature type="region of interest" description="Disordered" evidence="1">
    <location>
        <begin position="173"/>
        <end position="202"/>
    </location>
</feature>
<sequence length="202" mass="22447">MTLEKVKELMQTRMDYFEQHLSDETITAQLKAYTANLGTVPDDIAEAAFYAALGNCRYPKQFLADWQEAVRDIQLDALPSPEQMWVSTLAAAKRIDSELECARNGGNLDEENSREKCLARAWDVFNALPEAVRKLYGNPSAMRSLLASRDTSVSEMNRIYRPAFMQAIKKAPAKALQTPKTAPQLTQGTQPAAQISDSSKSA</sequence>
<dbReference type="EMBL" id="JBBMEP010000009">
    <property type="protein sequence ID" value="MEQ2377015.1"/>
    <property type="molecule type" value="Genomic_DNA"/>
</dbReference>
<dbReference type="Proteomes" id="UP001496146">
    <property type="component" value="Unassembled WGS sequence"/>
</dbReference>
<protein>
    <recommendedName>
        <fullName evidence="4">Replicative helicase inhibitor G39P N-terminal domain-containing protein</fullName>
    </recommendedName>
</protein>
<proteinExistence type="predicted"/>
<dbReference type="RefSeq" id="WP_349137713.1">
    <property type="nucleotide sequence ID" value="NZ_JBBMEP010000009.1"/>
</dbReference>
<feature type="compositionally biased region" description="Polar residues" evidence="1">
    <location>
        <begin position="178"/>
        <end position="202"/>
    </location>
</feature>
<name>A0ABV1BND7_9FIRM</name>
<comment type="caution">
    <text evidence="2">The sequence shown here is derived from an EMBL/GenBank/DDBJ whole genome shotgun (WGS) entry which is preliminary data.</text>
</comment>
<reference evidence="2 3" key="1">
    <citation type="submission" date="2024-03" db="EMBL/GenBank/DDBJ databases">
        <title>Human intestinal bacterial collection.</title>
        <authorList>
            <person name="Pauvert C."/>
            <person name="Hitch T.C.A."/>
            <person name="Clavel T."/>
        </authorList>
    </citation>
    <scope>NUCLEOTIDE SEQUENCE [LARGE SCALE GENOMIC DNA]</scope>
    <source>
        <strain evidence="2 3">CLA-JM-H7-B</strain>
    </source>
</reference>
<evidence type="ECO:0000313" key="3">
    <source>
        <dbReference type="Proteomes" id="UP001496146"/>
    </source>
</evidence>
<keyword evidence="3" id="KW-1185">Reference proteome</keyword>
<accession>A0ABV1BND7</accession>
<gene>
    <name evidence="2" type="ORF">WMO17_06500</name>
</gene>
<organism evidence="2 3">
    <name type="scientific">Faecalibacterium faecis</name>
    <dbReference type="NCBI Taxonomy" id="3133157"/>
    <lineage>
        <taxon>Bacteria</taxon>
        <taxon>Bacillati</taxon>
        <taxon>Bacillota</taxon>
        <taxon>Clostridia</taxon>
        <taxon>Eubacteriales</taxon>
        <taxon>Oscillospiraceae</taxon>
        <taxon>Faecalibacterium</taxon>
    </lineage>
</organism>